<reference evidence="2" key="1">
    <citation type="submission" date="2023-08" db="EMBL/GenBank/DDBJ databases">
        <title>Black Yeasts Isolated from many extreme environments.</title>
        <authorList>
            <person name="Coleine C."/>
            <person name="Stajich J.E."/>
            <person name="Selbmann L."/>
        </authorList>
    </citation>
    <scope>NUCLEOTIDE SEQUENCE</scope>
    <source>
        <strain evidence="2">CCFEE 5810</strain>
    </source>
</reference>
<evidence type="ECO:0000313" key="2">
    <source>
        <dbReference type="EMBL" id="KAK5707541.1"/>
    </source>
</evidence>
<dbReference type="InterPro" id="IPR003673">
    <property type="entry name" value="CoA-Trfase_fam_III"/>
</dbReference>
<dbReference type="Pfam" id="PF02515">
    <property type="entry name" value="CoA_transf_3"/>
    <property type="match status" value="1"/>
</dbReference>
<evidence type="ECO:0000313" key="3">
    <source>
        <dbReference type="Proteomes" id="UP001310594"/>
    </source>
</evidence>
<evidence type="ECO:0000256" key="1">
    <source>
        <dbReference type="ARBA" id="ARBA00008383"/>
    </source>
</evidence>
<dbReference type="InterPro" id="IPR023606">
    <property type="entry name" value="CoA-Trfase_III_dom_1_sf"/>
</dbReference>
<comment type="caution">
    <text evidence="2">The sequence shown here is derived from an EMBL/GenBank/DDBJ whole genome shotgun (WGS) entry which is preliminary data.</text>
</comment>
<gene>
    <name evidence="2" type="ORF">LTR97_000078</name>
</gene>
<sequence length="410" mass="45619">MGSVGETKYSVQHEAEQLLDREILNNPLVPTLPSEIKDAGRLVHYSGSDLPSIPINWRFAESVSALKGFEASMLNVLRSRKYQVPMSKVEINTDHASLYVMSPFLMKVVTKDGQEVKVNVFDGATMKEYGFPSKDLHNCIGLHRNLATNIYKTKDGRYYHCHGSMNPDPTLTALGLPADGQKDDTYDSVVNRMQKIVEQIDSRDLDELMNEKYKQAGTIAWTPEEFAKSEHGKANAHVGLYSLSKVEGQAQPASWWPDHDSMPSSASRPLAGLKVVDLTRVIAAPSVTRGLAEMGASVMRITTPTITDMSGLHQDLNWGKWNAHLDLKSEKGRDTLRGLIREADVVVEGYRPGAMERNGFSREAIFDLVKDRGRGIIHVRENCYGWNGPWQHRSGWQQISDAVSSPSNGP</sequence>
<dbReference type="Proteomes" id="UP001310594">
    <property type="component" value="Unassembled WGS sequence"/>
</dbReference>
<dbReference type="GO" id="GO:0003824">
    <property type="term" value="F:catalytic activity"/>
    <property type="evidence" value="ECO:0007669"/>
    <property type="project" value="InterPro"/>
</dbReference>
<organism evidence="2 3">
    <name type="scientific">Elasticomyces elasticus</name>
    <dbReference type="NCBI Taxonomy" id="574655"/>
    <lineage>
        <taxon>Eukaryota</taxon>
        <taxon>Fungi</taxon>
        <taxon>Dikarya</taxon>
        <taxon>Ascomycota</taxon>
        <taxon>Pezizomycotina</taxon>
        <taxon>Dothideomycetes</taxon>
        <taxon>Dothideomycetidae</taxon>
        <taxon>Mycosphaerellales</taxon>
        <taxon>Teratosphaeriaceae</taxon>
        <taxon>Elasticomyces</taxon>
    </lineage>
</organism>
<dbReference type="AlphaFoldDB" id="A0AAN7WIH2"/>
<accession>A0AAN7WIH2</accession>
<protein>
    <submittedName>
        <fullName evidence="2">Uncharacterized protein</fullName>
    </submittedName>
</protein>
<dbReference type="EMBL" id="JAVRQU010000001">
    <property type="protein sequence ID" value="KAK5707541.1"/>
    <property type="molecule type" value="Genomic_DNA"/>
</dbReference>
<dbReference type="PANTHER" id="PTHR48229:SF2">
    <property type="entry name" value="CAIB_BAIF FAMILY PROTEIN"/>
    <property type="match status" value="1"/>
</dbReference>
<comment type="similarity">
    <text evidence="1">Belongs to the CoA-transferase III family.</text>
</comment>
<dbReference type="PANTHER" id="PTHR48229">
    <property type="entry name" value="CAIB/BAIF FAMILY ENZYME (AFU_ORTHOLOGUE AFUA_1G05360)-RELATED"/>
    <property type="match status" value="1"/>
</dbReference>
<dbReference type="Gene3D" id="3.40.50.10540">
    <property type="entry name" value="Crotonobetainyl-coa:carnitine coa-transferase, domain 1"/>
    <property type="match status" value="1"/>
</dbReference>
<dbReference type="InterPro" id="IPR052985">
    <property type="entry name" value="CoA-trans_III_biosynth/detox"/>
</dbReference>
<proteinExistence type="inferred from homology"/>
<dbReference type="SUPFAM" id="SSF89796">
    <property type="entry name" value="CoA-transferase family III (CaiB/BaiF)"/>
    <property type="match status" value="2"/>
</dbReference>
<name>A0AAN7WIH2_9PEZI</name>